<dbReference type="PANTHER" id="PTHR24056">
    <property type="entry name" value="CELL DIVISION PROTEIN KINASE"/>
    <property type="match status" value="1"/>
</dbReference>
<keyword evidence="6" id="KW-0963">Cytoplasm</keyword>
<feature type="compositionally biased region" description="Basic residues" evidence="22">
    <location>
        <begin position="662"/>
        <end position="676"/>
    </location>
</feature>
<keyword evidence="26" id="KW-1185">Reference proteome</keyword>
<comment type="subcellular location">
    <subcellularLocation>
        <location evidence="1">Cytoplasm</location>
        <location evidence="1">Cytoskeleton</location>
        <location evidence="1">Cilium basal body</location>
    </subcellularLocation>
    <subcellularLocation>
        <location evidence="3">Cytoplasm</location>
        <location evidence="3">Cytoskeleton</location>
        <location evidence="3">Microtubule organizing center</location>
        <location evidence="3">Centrosome</location>
    </subcellularLocation>
    <subcellularLocation>
        <location evidence="2">Nucleus</location>
    </subcellularLocation>
</comment>
<dbReference type="InterPro" id="IPR011009">
    <property type="entry name" value="Kinase-like_dom_sf"/>
</dbReference>
<dbReference type="EC" id="2.7.11.22" evidence="5"/>
<feature type="compositionally biased region" description="Basic and acidic residues" evidence="22">
    <location>
        <begin position="403"/>
        <end position="413"/>
    </location>
</feature>
<name>A0A8C6KRL4_NOTFU</name>
<keyword evidence="10 21" id="KW-0547">Nucleotide-binding</keyword>
<evidence type="ECO:0000256" key="10">
    <source>
        <dbReference type="ARBA" id="ARBA00022741"/>
    </source>
</evidence>
<dbReference type="FunFam" id="1.10.510.10:FF:000127">
    <property type="entry name" value="Putative cyclin-dependent kinase-like 5"/>
    <property type="match status" value="1"/>
</dbReference>
<feature type="region of interest" description="Disordered" evidence="22">
    <location>
        <begin position="873"/>
        <end position="894"/>
    </location>
</feature>
<feature type="compositionally biased region" description="Basic and acidic residues" evidence="22">
    <location>
        <begin position="721"/>
        <end position="740"/>
    </location>
</feature>
<dbReference type="Gene3D" id="1.10.510.10">
    <property type="entry name" value="Transferase(Phosphotransferase) domain 1"/>
    <property type="match status" value="1"/>
</dbReference>
<dbReference type="SUPFAM" id="SSF56112">
    <property type="entry name" value="Protein kinase-like (PK-like)"/>
    <property type="match status" value="1"/>
</dbReference>
<evidence type="ECO:0000256" key="4">
    <source>
        <dbReference type="ARBA" id="ARBA00006485"/>
    </source>
</evidence>
<dbReference type="GeneTree" id="ENSGT00940000157355"/>
<organism evidence="25 26">
    <name type="scientific">Nothobranchius furzeri</name>
    <name type="common">Turquoise killifish</name>
    <dbReference type="NCBI Taxonomy" id="105023"/>
    <lineage>
        <taxon>Eukaryota</taxon>
        <taxon>Metazoa</taxon>
        <taxon>Chordata</taxon>
        <taxon>Craniata</taxon>
        <taxon>Vertebrata</taxon>
        <taxon>Euteleostomi</taxon>
        <taxon>Actinopterygii</taxon>
        <taxon>Neopterygii</taxon>
        <taxon>Teleostei</taxon>
        <taxon>Neoteleostei</taxon>
        <taxon>Acanthomorphata</taxon>
        <taxon>Ovalentaria</taxon>
        <taxon>Atherinomorphae</taxon>
        <taxon>Cyprinodontiformes</taxon>
        <taxon>Nothobranchiidae</taxon>
        <taxon>Nothobranchius</taxon>
    </lineage>
</organism>
<dbReference type="RefSeq" id="XP_015808985.3">
    <property type="nucleotide sequence ID" value="XM_015953499.3"/>
</dbReference>
<dbReference type="GO" id="GO:0050773">
    <property type="term" value="P:regulation of dendrite development"/>
    <property type="evidence" value="ECO:0007669"/>
    <property type="project" value="TreeGrafter"/>
</dbReference>
<feature type="compositionally biased region" description="Low complexity" evidence="22">
    <location>
        <begin position="1032"/>
        <end position="1043"/>
    </location>
</feature>
<dbReference type="GO" id="GO:0004693">
    <property type="term" value="F:cyclin-dependent protein serine/threonine kinase activity"/>
    <property type="evidence" value="ECO:0007669"/>
    <property type="project" value="UniProtKB-EC"/>
</dbReference>
<evidence type="ECO:0000256" key="14">
    <source>
        <dbReference type="ARBA" id="ARBA00023242"/>
    </source>
</evidence>
<dbReference type="GO" id="GO:0005813">
    <property type="term" value="C:centrosome"/>
    <property type="evidence" value="ECO:0007669"/>
    <property type="project" value="UniProtKB-SubCell"/>
</dbReference>
<proteinExistence type="inferred from homology"/>
<evidence type="ECO:0000256" key="17">
    <source>
        <dbReference type="ARBA" id="ARBA00048367"/>
    </source>
</evidence>
<dbReference type="KEGG" id="nfu:107381692"/>
<keyword evidence="14" id="KW-0539">Nucleus</keyword>
<feature type="compositionally biased region" description="Polar residues" evidence="22">
    <location>
        <begin position="586"/>
        <end position="604"/>
    </location>
</feature>
<evidence type="ECO:0000259" key="23">
    <source>
        <dbReference type="PROSITE" id="PS50011"/>
    </source>
</evidence>
<feature type="compositionally biased region" description="Polar residues" evidence="22">
    <location>
        <begin position="942"/>
        <end position="952"/>
    </location>
</feature>
<dbReference type="Proteomes" id="UP000694548">
    <property type="component" value="Chromosome sgr07"/>
</dbReference>
<dbReference type="GO" id="GO:0032839">
    <property type="term" value="C:dendrite cytoplasm"/>
    <property type="evidence" value="ECO:0007669"/>
    <property type="project" value="TreeGrafter"/>
</dbReference>
<evidence type="ECO:0000313" key="26">
    <source>
        <dbReference type="Proteomes" id="UP000694548"/>
    </source>
</evidence>
<dbReference type="InterPro" id="IPR000719">
    <property type="entry name" value="Prot_kinase_dom"/>
</dbReference>
<evidence type="ECO:0000256" key="6">
    <source>
        <dbReference type="ARBA" id="ARBA00022490"/>
    </source>
</evidence>
<evidence type="ECO:0000256" key="9">
    <source>
        <dbReference type="ARBA" id="ARBA00022679"/>
    </source>
</evidence>
<comment type="catalytic activity">
    <reaction evidence="17">
        <text>L-seryl-[protein] + ATP = O-phospho-L-seryl-[protein] + ADP + H(+)</text>
        <dbReference type="Rhea" id="RHEA:17989"/>
        <dbReference type="Rhea" id="RHEA-COMP:9863"/>
        <dbReference type="Rhea" id="RHEA-COMP:11604"/>
        <dbReference type="ChEBI" id="CHEBI:15378"/>
        <dbReference type="ChEBI" id="CHEBI:29999"/>
        <dbReference type="ChEBI" id="CHEBI:30616"/>
        <dbReference type="ChEBI" id="CHEBI:83421"/>
        <dbReference type="ChEBI" id="CHEBI:456216"/>
        <dbReference type="EC" id="2.7.11.22"/>
    </reaction>
</comment>
<evidence type="ECO:0000256" key="16">
    <source>
        <dbReference type="ARBA" id="ARBA00047811"/>
    </source>
</evidence>
<feature type="compositionally biased region" description="Polar residues" evidence="22">
    <location>
        <begin position="710"/>
        <end position="720"/>
    </location>
</feature>
<dbReference type="Proteomes" id="UP000822369">
    <property type="component" value="Chromosome 11"/>
</dbReference>
<evidence type="ECO:0000313" key="24">
    <source>
        <dbReference type="EMBL" id="KAF7212362.1"/>
    </source>
</evidence>
<feature type="region of interest" description="Disordered" evidence="22">
    <location>
        <begin position="480"/>
        <end position="547"/>
    </location>
</feature>
<feature type="compositionally biased region" description="Low complexity" evidence="22">
    <location>
        <begin position="443"/>
        <end position="464"/>
    </location>
</feature>
<feature type="region of interest" description="Disordered" evidence="22">
    <location>
        <begin position="799"/>
        <end position="820"/>
    </location>
</feature>
<dbReference type="GeneID" id="107381692"/>
<feature type="binding site" evidence="21">
    <location>
        <position position="34"/>
    </location>
    <ligand>
        <name>ATP</name>
        <dbReference type="ChEBI" id="CHEBI:30616"/>
    </ligand>
</feature>
<evidence type="ECO:0000256" key="22">
    <source>
        <dbReference type="SAM" id="MobiDB-lite"/>
    </source>
</evidence>
<keyword evidence="15" id="KW-0966">Cell projection</keyword>
<dbReference type="InterPro" id="IPR050108">
    <property type="entry name" value="CDK"/>
</dbReference>
<dbReference type="GO" id="GO:0005634">
    <property type="term" value="C:nucleus"/>
    <property type="evidence" value="ECO:0007669"/>
    <property type="project" value="UniProtKB-SubCell"/>
</dbReference>
<evidence type="ECO:0000256" key="21">
    <source>
        <dbReference type="PROSITE-ProRule" id="PRU10141"/>
    </source>
</evidence>
<feature type="compositionally biased region" description="Basic residues" evidence="22">
    <location>
        <begin position="953"/>
        <end position="964"/>
    </location>
</feature>
<evidence type="ECO:0000256" key="19">
    <source>
        <dbReference type="ARBA" id="ARBA00066155"/>
    </source>
</evidence>
<keyword evidence="8" id="KW-0597">Phosphoprotein</keyword>
<evidence type="ECO:0000256" key="11">
    <source>
        <dbReference type="ARBA" id="ARBA00022777"/>
    </source>
</evidence>
<reference evidence="25" key="1">
    <citation type="submission" date="2014-08" db="EMBL/GenBank/DDBJ databases">
        <authorList>
            <person name="Senf B."/>
            <person name="Petzold A."/>
            <person name="Downie B.R."/>
            <person name="Koch P."/>
            <person name="Platzer M."/>
        </authorList>
    </citation>
    <scope>NUCLEOTIDE SEQUENCE [LARGE SCALE GENOMIC DNA]</scope>
    <source>
        <strain evidence="25">GRZ</strain>
    </source>
</reference>
<dbReference type="PROSITE" id="PS50011">
    <property type="entry name" value="PROTEIN_KINASE_DOM"/>
    <property type="match status" value="1"/>
</dbReference>
<keyword evidence="11" id="KW-0418">Kinase</keyword>
<dbReference type="GO" id="GO:0036269">
    <property type="term" value="P:swimming behavior"/>
    <property type="evidence" value="ECO:0007669"/>
    <property type="project" value="Ensembl"/>
</dbReference>
<comment type="function">
    <text evidence="18">Mediates phosphorylation of MECP2. May regulate ciliogenesis.</text>
</comment>
<evidence type="ECO:0000256" key="1">
    <source>
        <dbReference type="ARBA" id="ARBA00004120"/>
    </source>
</evidence>
<dbReference type="GO" id="GO:0061744">
    <property type="term" value="P:motor behavior"/>
    <property type="evidence" value="ECO:0007669"/>
    <property type="project" value="Ensembl"/>
</dbReference>
<evidence type="ECO:0000256" key="3">
    <source>
        <dbReference type="ARBA" id="ARBA00004300"/>
    </source>
</evidence>
<feature type="region of interest" description="Disordered" evidence="22">
    <location>
        <begin position="710"/>
        <end position="743"/>
    </location>
</feature>
<keyword evidence="9" id="KW-0808">Transferase</keyword>
<feature type="compositionally biased region" description="Polar residues" evidence="22">
    <location>
        <begin position="378"/>
        <end position="398"/>
    </location>
</feature>
<feature type="region of interest" description="Disordered" evidence="22">
    <location>
        <begin position="293"/>
        <end position="466"/>
    </location>
</feature>
<dbReference type="Pfam" id="PF00069">
    <property type="entry name" value="Pkinase"/>
    <property type="match status" value="1"/>
</dbReference>
<evidence type="ECO:0000256" key="15">
    <source>
        <dbReference type="ARBA" id="ARBA00023273"/>
    </source>
</evidence>
<dbReference type="Ensembl" id="ENSNFUT00015006777.1">
    <property type="protein sequence ID" value="ENSNFUP00015006434.1"/>
    <property type="gene ID" value="ENSNFUG00015003217.1"/>
</dbReference>
<dbReference type="SMART" id="SM00220">
    <property type="entry name" value="S_TKc"/>
    <property type="match status" value="1"/>
</dbReference>
<dbReference type="AlphaFoldDB" id="A0A8C6KRL4"/>
<dbReference type="PANTHER" id="PTHR24056:SF547">
    <property type="entry name" value="CYCLIN DEPENDENT KINASE LIKE 5 LONG"/>
    <property type="match status" value="1"/>
</dbReference>
<evidence type="ECO:0000313" key="25">
    <source>
        <dbReference type="Ensembl" id="ENSNFUP00015006434.1"/>
    </source>
</evidence>
<dbReference type="InterPro" id="IPR008271">
    <property type="entry name" value="Ser/Thr_kinase_AS"/>
</dbReference>
<dbReference type="GO" id="GO:0019227">
    <property type="term" value="P:neuronal action potential propagation"/>
    <property type="evidence" value="ECO:0007669"/>
    <property type="project" value="Ensembl"/>
</dbReference>
<dbReference type="EMBL" id="JAAVVJ010000011">
    <property type="protein sequence ID" value="KAF7212362.1"/>
    <property type="molecule type" value="Genomic_DNA"/>
</dbReference>
<accession>A0A8C6KRL4</accession>
<reference evidence="25" key="3">
    <citation type="submission" date="2025-05" db="UniProtKB">
        <authorList>
            <consortium name="Ensembl"/>
        </authorList>
    </citation>
    <scope>IDENTIFICATION</scope>
</reference>
<evidence type="ECO:0000256" key="8">
    <source>
        <dbReference type="ARBA" id="ARBA00022553"/>
    </source>
</evidence>
<keyword evidence="12 21" id="KW-0067">ATP-binding</keyword>
<sequence>MNKFEVLGIVGEGAYGVVLKCRHKDTNELVAIKKFKDSEENEEVKETTLRELKMLRTLKQDNIVELKEAFRRRGKLYLVFEYVERNMLELLEEFPNGAPPDKVCSYIFQLIKAINWCHKNEIVHRDIKPENLLIGSNDILKLCDFGFARNLSEGTDANYTEYVATRWYRSPELLLGAPYGKAVDMWSVGCILGELSDGQPLFPGESEIDQLFTIQKVLGPLPAEQMKLFYNNPRFHGIRFPSVTHPQTLERRYQCIMSGLMLDLMKSMLLLNPTERFLTEQSLNHPVFQPLRQVEREKSSPASPNPPRSSKRKTHHHGENTVPTRSHTKSSSRRSTSKECSSLPRHGDLHHLSNESFLNGNKPAPSSLSPTLHPKGQYLSQTLNRSASSSKDLANNNLPHLLSPKEPKSKTEFDFNLGPSAKLSDQGHGAKYGHSKPSSSRSQQQQQQLQQQQQQLQQQQQQQQAGRHNFLENKTNTLQSGAEKQHGRHAHSMADSAHGSMSSSSKSSASYLSLSKSHSGLSDAKSVGNLSDGRLHPDDPNANTAAVAAPSARYFPASCLELNAPSGPPGPPGSPSTRHSDRSGHSPASRSSGNVRMESSTLDSSSRHKSRHKPLAPEDAGAPELLDPGGPGMPNTHTLPSPHESYHYGLGYTSPFSSQQRPQRHSMYVRRERHRPHGVEGGMTGLPPPGQTIPTRASSLQLLSPQLPHRTTLTGHSVSSSREDCTDDMARNEQPPKDMNHPCAPIKDSTRDTSAAFHTQRSKNEVGMYHDPHGDDGGSSKENRMIFTESMPRRVGSFYRVPSPRPDNSSSFHEGVGQGRGPVVPVVAGDPGGMANHSKRQTAFDWTAAEAMVMNPPEPTKEKEKQGFFKAIKKKKKKTQITDMEDGRNPSIKKSLFPLFSSKNSLKHNSAVKVLPVVASPMVQHQPTAPYPASPVIGNGQEHLSLQRSSKSTSHHGSRRKNRERSRDRDRDREQSRDRDRDRERERENKRERERERERGRERERVIDWPPEKQVDSHSQSQPLKSLRRLLHLSPSSSNQGQPSPAPPLDLRFQAPLPNPPQPSSKPGYSESRGHTESRGHSGVSSSSQAKNRKASYPLPGQIESSWHVSALQRVEGAQFTPEQLGIKPGQNGPTFTRAARTRIPNLNDLKETAL</sequence>
<dbReference type="InterPro" id="IPR017441">
    <property type="entry name" value="Protein_kinase_ATP_BS"/>
</dbReference>
<evidence type="ECO:0000256" key="2">
    <source>
        <dbReference type="ARBA" id="ARBA00004123"/>
    </source>
</evidence>
<feature type="region of interest" description="Disordered" evidence="22">
    <location>
        <begin position="925"/>
        <end position="1101"/>
    </location>
</feature>
<dbReference type="GO" id="GO:0005524">
    <property type="term" value="F:ATP binding"/>
    <property type="evidence" value="ECO:0007669"/>
    <property type="project" value="UniProtKB-UniRule"/>
</dbReference>
<keyword evidence="13" id="KW-0206">Cytoskeleton</keyword>
<dbReference type="CDD" id="cd07848">
    <property type="entry name" value="STKc_CDKL5"/>
    <property type="match status" value="1"/>
</dbReference>
<comment type="subunit">
    <text evidence="19">Interacts with MECP2.</text>
</comment>
<feature type="region of interest" description="Disordered" evidence="22">
    <location>
        <begin position="560"/>
        <end position="696"/>
    </location>
</feature>
<feature type="compositionally biased region" description="Polar residues" evidence="22">
    <location>
        <begin position="354"/>
        <end position="370"/>
    </location>
</feature>
<protein>
    <recommendedName>
        <fullName evidence="20">Cyclin-dependent kinase-like 5</fullName>
        <ecNumber evidence="5">2.7.11.22</ecNumber>
    </recommendedName>
</protein>
<dbReference type="GO" id="GO:0045773">
    <property type="term" value="P:positive regulation of axon extension"/>
    <property type="evidence" value="ECO:0007669"/>
    <property type="project" value="TreeGrafter"/>
</dbReference>
<dbReference type="Gene3D" id="3.30.200.20">
    <property type="entry name" value="Phosphorylase Kinase, domain 1"/>
    <property type="match status" value="1"/>
</dbReference>
<evidence type="ECO:0000256" key="12">
    <source>
        <dbReference type="ARBA" id="ARBA00022840"/>
    </source>
</evidence>
<feature type="domain" description="Protein kinase" evidence="23">
    <location>
        <begin position="4"/>
        <end position="288"/>
    </location>
</feature>
<dbReference type="FunFam" id="3.30.200.20:FF:001093">
    <property type="entry name" value="Cyclin-dependent kinase-like 5"/>
    <property type="match status" value="1"/>
</dbReference>
<evidence type="ECO:0000256" key="20">
    <source>
        <dbReference type="ARBA" id="ARBA00068080"/>
    </source>
</evidence>
<dbReference type="PROSITE" id="PS00107">
    <property type="entry name" value="PROTEIN_KINASE_ATP"/>
    <property type="match status" value="1"/>
</dbReference>
<evidence type="ECO:0000256" key="5">
    <source>
        <dbReference type="ARBA" id="ARBA00012425"/>
    </source>
</evidence>
<reference evidence="24" key="2">
    <citation type="submission" date="2020-03" db="EMBL/GenBank/DDBJ databases">
        <title>Intra-Species Differences in Population Size shape Life History and Genome Evolution.</title>
        <authorList>
            <person name="Willemsen D."/>
            <person name="Cui R."/>
            <person name="Valenzano D.R."/>
        </authorList>
    </citation>
    <scope>NUCLEOTIDE SEQUENCE</scope>
    <source>
        <strain evidence="24">GRZ</strain>
        <tissue evidence="24">Whole</tissue>
    </source>
</reference>
<comment type="catalytic activity">
    <reaction evidence="16">
        <text>L-threonyl-[protein] + ATP = O-phospho-L-threonyl-[protein] + ADP + H(+)</text>
        <dbReference type="Rhea" id="RHEA:46608"/>
        <dbReference type="Rhea" id="RHEA-COMP:11060"/>
        <dbReference type="Rhea" id="RHEA-COMP:11605"/>
        <dbReference type="ChEBI" id="CHEBI:15378"/>
        <dbReference type="ChEBI" id="CHEBI:30013"/>
        <dbReference type="ChEBI" id="CHEBI:30616"/>
        <dbReference type="ChEBI" id="CHEBI:61977"/>
        <dbReference type="ChEBI" id="CHEBI:456216"/>
        <dbReference type="EC" id="2.7.11.22"/>
    </reaction>
</comment>
<dbReference type="PROSITE" id="PS00108">
    <property type="entry name" value="PROTEIN_KINASE_ST"/>
    <property type="match status" value="1"/>
</dbReference>
<feature type="compositionally biased region" description="Low complexity" evidence="22">
    <location>
        <begin position="493"/>
        <end position="524"/>
    </location>
</feature>
<evidence type="ECO:0000256" key="7">
    <source>
        <dbReference type="ARBA" id="ARBA00022527"/>
    </source>
</evidence>
<keyword evidence="7" id="KW-0723">Serine/threonine-protein kinase</keyword>
<dbReference type="GO" id="GO:0030282">
    <property type="term" value="P:bone mineralization"/>
    <property type="evidence" value="ECO:0007669"/>
    <property type="project" value="Ensembl"/>
</dbReference>
<comment type="similarity">
    <text evidence="4">Belongs to the protein kinase superfamily. CMGC Ser/Thr protein kinase family. CDC2/CDKX subfamily.</text>
</comment>
<dbReference type="GO" id="GO:0051216">
    <property type="term" value="P:cartilage development"/>
    <property type="evidence" value="ECO:0007669"/>
    <property type="project" value="Ensembl"/>
</dbReference>
<dbReference type="GO" id="GO:0007420">
    <property type="term" value="P:brain development"/>
    <property type="evidence" value="ECO:0007669"/>
    <property type="project" value="Ensembl"/>
</dbReference>
<evidence type="ECO:0000256" key="13">
    <source>
        <dbReference type="ARBA" id="ARBA00023212"/>
    </source>
</evidence>
<dbReference type="GO" id="GO:0048701">
    <property type="term" value="P:embryonic cranial skeleton morphogenesis"/>
    <property type="evidence" value="ECO:0007669"/>
    <property type="project" value="Ensembl"/>
</dbReference>
<evidence type="ECO:0000256" key="18">
    <source>
        <dbReference type="ARBA" id="ARBA00053703"/>
    </source>
</evidence>
<dbReference type="OrthoDB" id="9929178at2759"/>
<feature type="region of interest" description="Disordered" evidence="22">
    <location>
        <begin position="1119"/>
        <end position="1155"/>
    </location>
</feature>
<feature type="compositionally biased region" description="Basic and acidic residues" evidence="22">
    <location>
        <begin position="965"/>
        <end position="1016"/>
    </location>
</feature>
<gene>
    <name evidence="25" type="primary">CDKL5</name>
    <name evidence="24" type="ORF">G4P62_007359</name>
</gene>